<feature type="transmembrane region" description="Helical" evidence="8">
    <location>
        <begin position="234"/>
        <end position="257"/>
    </location>
</feature>
<keyword evidence="4 8" id="KW-0812">Transmembrane</keyword>
<dbReference type="Gene3D" id="3.40.50.300">
    <property type="entry name" value="P-loop containing nucleotide triphosphate hydrolases"/>
    <property type="match status" value="1"/>
</dbReference>
<comment type="caution">
    <text evidence="10">The sequence shown here is derived from an EMBL/GenBank/DDBJ whole genome shotgun (WGS) entry which is preliminary data.</text>
</comment>
<evidence type="ECO:0000256" key="5">
    <source>
        <dbReference type="ARBA" id="ARBA00022989"/>
    </source>
</evidence>
<feature type="domain" description="Polysaccharide chain length determinant N-terminal" evidence="9">
    <location>
        <begin position="15"/>
        <end position="96"/>
    </location>
</feature>
<evidence type="ECO:0000256" key="3">
    <source>
        <dbReference type="ARBA" id="ARBA00022475"/>
    </source>
</evidence>
<proteinExistence type="inferred from homology"/>
<evidence type="ECO:0000256" key="8">
    <source>
        <dbReference type="SAM" id="Phobius"/>
    </source>
</evidence>
<keyword evidence="6 8" id="KW-0472">Membrane</keyword>
<dbReference type="EMBL" id="JBHUGD010000003">
    <property type="protein sequence ID" value="MFD1947913.1"/>
    <property type="molecule type" value="Genomic_DNA"/>
</dbReference>
<sequence>MHTEHTRPPAHPVTRAVRHHLVLVVVCALLGGALGWAWLAAAPPTYTSTATVLVNPADGNPYSSSPSSVRQDEATSLETEAQVAGSVEVLSEVADDTQVPLAQLERGVAVTVPPNTQVLQFSFTAADPTVARTVTDAVATTYLDNRDRRFDDLNDARLDRVEQRTLEVVDDLRAATAAAQEGRPGEQAFQRRLADTLSSELVSLRAQRTALENNRSPGGSVISPASRPTGSGGLVGLAFPVGGLLLGLLVGGVIAYVHDRTRGRVHTAAEVARAGLPVVAAVGRPGAHGSASGSPDQEAEIAVRRTRTALLEHAPRPDVIAVAPAGGGRPDAGVSEAVAASLARSGHRVVLVQTEPAPSSGGLAVGERGLAEALLHDRLKPLELLQPSVDPLLCLLPAGNVDDQSRDLLTSDRVRTVLQPLVDAGHLVVLAAPGLESADGEEILGAADLGLVVVTRGRTRTRSVSRAVDVTSTVGPELVSFVVEPSTSARLHRQASGSGPRHVPDTGDVPLPDLVGETTTERSATLPSSMPGSGTKSTSKRNRR</sequence>
<evidence type="ECO:0000313" key="11">
    <source>
        <dbReference type="Proteomes" id="UP001597351"/>
    </source>
</evidence>
<evidence type="ECO:0000256" key="1">
    <source>
        <dbReference type="ARBA" id="ARBA00004651"/>
    </source>
</evidence>
<dbReference type="RefSeq" id="WP_343919453.1">
    <property type="nucleotide sequence ID" value="NZ_BAAAJT010000002.1"/>
</dbReference>
<reference evidence="11" key="1">
    <citation type="journal article" date="2019" name="Int. J. Syst. Evol. Microbiol.">
        <title>The Global Catalogue of Microorganisms (GCM) 10K type strain sequencing project: providing services to taxonomists for standard genome sequencing and annotation.</title>
        <authorList>
            <consortium name="The Broad Institute Genomics Platform"/>
            <consortium name="The Broad Institute Genome Sequencing Center for Infectious Disease"/>
            <person name="Wu L."/>
            <person name="Ma J."/>
        </authorList>
    </citation>
    <scope>NUCLEOTIDE SEQUENCE [LARGE SCALE GENOMIC DNA]</scope>
    <source>
        <strain evidence="11">CGMCC 1.12477</strain>
    </source>
</reference>
<dbReference type="SUPFAM" id="SSF52540">
    <property type="entry name" value="P-loop containing nucleoside triphosphate hydrolases"/>
    <property type="match status" value="1"/>
</dbReference>
<evidence type="ECO:0000256" key="6">
    <source>
        <dbReference type="ARBA" id="ARBA00023136"/>
    </source>
</evidence>
<keyword evidence="5 8" id="KW-1133">Transmembrane helix</keyword>
<name>A0ABW4TPN3_9ACTN</name>
<feature type="region of interest" description="Disordered" evidence="7">
    <location>
        <begin position="485"/>
        <end position="544"/>
    </location>
</feature>
<keyword evidence="3" id="KW-1003">Cell membrane</keyword>
<evidence type="ECO:0000256" key="7">
    <source>
        <dbReference type="SAM" id="MobiDB-lite"/>
    </source>
</evidence>
<dbReference type="Proteomes" id="UP001597351">
    <property type="component" value="Unassembled WGS sequence"/>
</dbReference>
<gene>
    <name evidence="10" type="ORF">ACFSDE_14025</name>
</gene>
<evidence type="ECO:0000256" key="2">
    <source>
        <dbReference type="ARBA" id="ARBA00006683"/>
    </source>
</evidence>
<protein>
    <submittedName>
        <fullName evidence="10">Wzz/FepE/Etk N-terminal domain-containing protein</fullName>
    </submittedName>
</protein>
<evidence type="ECO:0000313" key="10">
    <source>
        <dbReference type="EMBL" id="MFD1947913.1"/>
    </source>
</evidence>
<evidence type="ECO:0000256" key="4">
    <source>
        <dbReference type="ARBA" id="ARBA00022692"/>
    </source>
</evidence>
<accession>A0ABW4TPN3</accession>
<comment type="subcellular location">
    <subcellularLocation>
        <location evidence="1">Cell membrane</location>
        <topology evidence="1">Multi-pass membrane protein</topology>
    </subcellularLocation>
</comment>
<evidence type="ECO:0000259" key="9">
    <source>
        <dbReference type="Pfam" id="PF02706"/>
    </source>
</evidence>
<comment type="similarity">
    <text evidence="2">Belongs to the CpsC/CapA family.</text>
</comment>
<dbReference type="InterPro" id="IPR003856">
    <property type="entry name" value="LPS_length_determ_N"/>
</dbReference>
<dbReference type="Pfam" id="PF02706">
    <property type="entry name" value="Wzz"/>
    <property type="match status" value="1"/>
</dbReference>
<organism evidence="10 11">
    <name type="scientific">Nocardioides aestuarii</name>
    <dbReference type="NCBI Taxonomy" id="252231"/>
    <lineage>
        <taxon>Bacteria</taxon>
        <taxon>Bacillati</taxon>
        <taxon>Actinomycetota</taxon>
        <taxon>Actinomycetes</taxon>
        <taxon>Propionibacteriales</taxon>
        <taxon>Nocardioidaceae</taxon>
        <taxon>Nocardioides</taxon>
    </lineage>
</organism>
<dbReference type="PANTHER" id="PTHR32309">
    <property type="entry name" value="TYROSINE-PROTEIN KINASE"/>
    <property type="match status" value="1"/>
</dbReference>
<feature type="transmembrane region" description="Helical" evidence="8">
    <location>
        <begin position="21"/>
        <end position="39"/>
    </location>
</feature>
<keyword evidence="11" id="KW-1185">Reference proteome</keyword>
<dbReference type="PANTHER" id="PTHR32309:SF31">
    <property type="entry name" value="CAPSULAR EXOPOLYSACCHARIDE FAMILY"/>
    <property type="match status" value="1"/>
</dbReference>
<feature type="compositionally biased region" description="Polar residues" evidence="7">
    <location>
        <begin position="517"/>
        <end position="537"/>
    </location>
</feature>
<dbReference type="InterPro" id="IPR027417">
    <property type="entry name" value="P-loop_NTPase"/>
</dbReference>
<dbReference type="InterPro" id="IPR050445">
    <property type="entry name" value="Bact_polysacc_biosynth/exp"/>
</dbReference>